<sequence length="220" mass="23149">MPPVLSESQCRHLRMIFERGAAAASLALSRWLGEDVRLSISEVEQVDLAEAAGVLGPAEALVAACAMGLSGPLGGQILLVFEDRAGLALADLLLRQPPGTAKDWGELERSAAMETTNIVGCAYLNALAAHLPGGLAKPDGGDGPGEELVPSPPTFLHEFAGSLLEFALMDQALELDRVLLVHTAFATGRRELSLDWTLLFVPDHASLRALAGAIGELESH</sequence>
<dbReference type="PANTHER" id="PTHR43693:SF1">
    <property type="entry name" value="PROTEIN PHOSPHATASE CHEZ"/>
    <property type="match status" value="1"/>
</dbReference>
<dbReference type="RefSeq" id="WP_148590320.1">
    <property type="nucleotide sequence ID" value="NZ_CP042997.1"/>
</dbReference>
<dbReference type="OrthoDB" id="267798at2"/>
<evidence type="ECO:0000313" key="4">
    <source>
        <dbReference type="Proteomes" id="UP000324233"/>
    </source>
</evidence>
<evidence type="ECO:0000313" key="3">
    <source>
        <dbReference type="EMBL" id="QEH31674.1"/>
    </source>
</evidence>
<organism evidence="3 4">
    <name type="scientific">Aquisphaera giovannonii</name>
    <dbReference type="NCBI Taxonomy" id="406548"/>
    <lineage>
        <taxon>Bacteria</taxon>
        <taxon>Pseudomonadati</taxon>
        <taxon>Planctomycetota</taxon>
        <taxon>Planctomycetia</taxon>
        <taxon>Isosphaerales</taxon>
        <taxon>Isosphaeraceae</taxon>
        <taxon>Aquisphaera</taxon>
    </lineage>
</organism>
<evidence type="ECO:0000256" key="2">
    <source>
        <dbReference type="ARBA" id="ARBA00022801"/>
    </source>
</evidence>
<dbReference type="InterPro" id="IPR028976">
    <property type="entry name" value="CheC-like_sf"/>
</dbReference>
<gene>
    <name evidence="3" type="primary">cheC</name>
    <name evidence="3" type="ORF">OJF2_01390</name>
</gene>
<dbReference type="Gene3D" id="3.40.1550.10">
    <property type="entry name" value="CheC-like"/>
    <property type="match status" value="1"/>
</dbReference>
<dbReference type="EMBL" id="CP042997">
    <property type="protein sequence ID" value="QEH31674.1"/>
    <property type="molecule type" value="Genomic_DNA"/>
</dbReference>
<keyword evidence="4" id="KW-1185">Reference proteome</keyword>
<dbReference type="GO" id="GO:0006935">
    <property type="term" value="P:chemotaxis"/>
    <property type="evidence" value="ECO:0007669"/>
    <property type="project" value="UniProtKB-KW"/>
</dbReference>
<dbReference type="KEGG" id="agv:OJF2_01390"/>
<proteinExistence type="predicted"/>
<dbReference type="Proteomes" id="UP000324233">
    <property type="component" value="Chromosome"/>
</dbReference>
<name>A0A5B9VUB8_9BACT</name>
<reference evidence="3 4" key="1">
    <citation type="submission" date="2019-08" db="EMBL/GenBank/DDBJ databases">
        <title>Deep-cultivation of Planctomycetes and their phenomic and genomic characterization uncovers novel biology.</title>
        <authorList>
            <person name="Wiegand S."/>
            <person name="Jogler M."/>
            <person name="Boedeker C."/>
            <person name="Pinto D."/>
            <person name="Vollmers J."/>
            <person name="Rivas-Marin E."/>
            <person name="Kohn T."/>
            <person name="Peeters S.H."/>
            <person name="Heuer A."/>
            <person name="Rast P."/>
            <person name="Oberbeckmann S."/>
            <person name="Bunk B."/>
            <person name="Jeske O."/>
            <person name="Meyerdierks A."/>
            <person name="Storesund J.E."/>
            <person name="Kallscheuer N."/>
            <person name="Luecker S."/>
            <person name="Lage O.M."/>
            <person name="Pohl T."/>
            <person name="Merkel B.J."/>
            <person name="Hornburger P."/>
            <person name="Mueller R.-W."/>
            <person name="Bruemmer F."/>
            <person name="Labrenz M."/>
            <person name="Spormann A.M."/>
            <person name="Op den Camp H."/>
            <person name="Overmann J."/>
            <person name="Amann R."/>
            <person name="Jetten M.S.M."/>
            <person name="Mascher T."/>
            <person name="Medema M.H."/>
            <person name="Devos D.P."/>
            <person name="Kaster A.-K."/>
            <person name="Ovreas L."/>
            <person name="Rohde M."/>
            <person name="Galperin M.Y."/>
            <person name="Jogler C."/>
        </authorList>
    </citation>
    <scope>NUCLEOTIDE SEQUENCE [LARGE SCALE GENOMIC DNA]</scope>
    <source>
        <strain evidence="3 4">OJF2</strain>
    </source>
</reference>
<protein>
    <submittedName>
        <fullName evidence="3">CheY-P phosphatase CheC</fullName>
        <ecNumber evidence="3">3.-.-.-</ecNumber>
    </submittedName>
</protein>
<dbReference type="PANTHER" id="PTHR43693">
    <property type="entry name" value="PROTEIN PHOSPHATASE CHEZ"/>
    <property type="match status" value="1"/>
</dbReference>
<dbReference type="SUPFAM" id="SSF103039">
    <property type="entry name" value="CheC-like"/>
    <property type="match status" value="1"/>
</dbReference>
<accession>A0A5B9VUB8</accession>
<dbReference type="GO" id="GO:0016787">
    <property type="term" value="F:hydrolase activity"/>
    <property type="evidence" value="ECO:0007669"/>
    <property type="project" value="UniProtKB-KW"/>
</dbReference>
<evidence type="ECO:0000256" key="1">
    <source>
        <dbReference type="ARBA" id="ARBA00022500"/>
    </source>
</evidence>
<dbReference type="CDD" id="cd17905">
    <property type="entry name" value="CheC-like"/>
    <property type="match status" value="1"/>
</dbReference>
<dbReference type="InterPro" id="IPR050992">
    <property type="entry name" value="CheZ_family_phosphatases"/>
</dbReference>
<dbReference type="EC" id="3.-.-.-" evidence="3"/>
<dbReference type="AlphaFoldDB" id="A0A5B9VUB8"/>
<keyword evidence="2 3" id="KW-0378">Hydrolase</keyword>
<keyword evidence="1" id="KW-0145">Chemotaxis</keyword>